<dbReference type="HOGENOM" id="CLU_133237_0_0_9"/>
<sequence>MKGTWFLLLLVGLAGCSDNRLSGDTLPEEQPEDFNFRLAYGVSPQTFNEINTIDGTFTKDLVTAGTETTSFLWAEEELAFFYQQFKQLNILDLPRQSNKASSPCSQPFHSYELYLIADEEEYTLSWDSSCSNKALEEWEGFMHKVHDDIIYPSEAYQTLPEAVGGYD</sequence>
<reference evidence="1 2" key="1">
    <citation type="journal article" date="2014" name="Gene">
        <title>A comparative genomic analysis of the alkalitolerant soil bacterium Bacillus lehensis G1.</title>
        <authorList>
            <person name="Noor Y.M."/>
            <person name="Samsulrizal N.H."/>
            <person name="Jema'on N.A."/>
            <person name="Low K.O."/>
            <person name="Ramli A.N."/>
            <person name="Alias N.I."/>
            <person name="Damis S.I."/>
            <person name="Fuzi S.F."/>
            <person name="Isa M.N."/>
            <person name="Murad A.M."/>
            <person name="Raih M.F."/>
            <person name="Bakar F.D."/>
            <person name="Najimudin N."/>
            <person name="Mahadi N.M."/>
            <person name="Illias R.M."/>
        </authorList>
    </citation>
    <scope>NUCLEOTIDE SEQUENCE [LARGE SCALE GENOMIC DNA]</scope>
    <source>
        <strain evidence="1 2">G1</strain>
    </source>
</reference>
<evidence type="ECO:0000313" key="2">
    <source>
        <dbReference type="Proteomes" id="UP000027142"/>
    </source>
</evidence>
<dbReference type="Proteomes" id="UP000027142">
    <property type="component" value="Chromosome"/>
</dbReference>
<organism evidence="1 2">
    <name type="scientific">Shouchella lehensis G1</name>
    <dbReference type="NCBI Taxonomy" id="1246626"/>
    <lineage>
        <taxon>Bacteria</taxon>
        <taxon>Bacillati</taxon>
        <taxon>Bacillota</taxon>
        <taxon>Bacilli</taxon>
        <taxon>Bacillales</taxon>
        <taxon>Bacillaceae</taxon>
        <taxon>Shouchella</taxon>
    </lineage>
</organism>
<dbReference type="KEGG" id="ble:BleG1_3404"/>
<proteinExistence type="predicted"/>
<dbReference type="PATRIC" id="fig|1246626.3.peg.3386"/>
<evidence type="ECO:0000313" key="1">
    <source>
        <dbReference type="EMBL" id="AIC95951.1"/>
    </source>
</evidence>
<evidence type="ECO:0008006" key="3">
    <source>
        <dbReference type="Google" id="ProtNLM"/>
    </source>
</evidence>
<dbReference type="EMBL" id="CP003923">
    <property type="protein sequence ID" value="AIC95951.1"/>
    <property type="molecule type" value="Genomic_DNA"/>
</dbReference>
<gene>
    <name evidence="1" type="ORF">BleG1_3404</name>
</gene>
<name>A0A060LXF8_9BACI</name>
<keyword evidence="2" id="KW-1185">Reference proteome</keyword>
<dbReference type="OrthoDB" id="1954789at2"/>
<dbReference type="eggNOG" id="ENOG5033552">
    <property type="taxonomic scope" value="Bacteria"/>
</dbReference>
<accession>A0A060LXF8</accession>
<dbReference type="RefSeq" id="WP_038483464.1">
    <property type="nucleotide sequence ID" value="NZ_CP003923.1"/>
</dbReference>
<protein>
    <recommendedName>
        <fullName evidence="3">Lipoprotein</fullName>
    </recommendedName>
</protein>
<dbReference type="AlphaFoldDB" id="A0A060LXF8"/>
<dbReference type="PROSITE" id="PS51257">
    <property type="entry name" value="PROKAR_LIPOPROTEIN"/>
    <property type="match status" value="1"/>
</dbReference>